<dbReference type="PRINTS" id="PR01487">
    <property type="entry name" value="LUXSPROTEIN"/>
</dbReference>
<dbReference type="NCBIfam" id="NF002604">
    <property type="entry name" value="PRK02260.1-4"/>
    <property type="match status" value="1"/>
</dbReference>
<evidence type="ECO:0000256" key="3">
    <source>
        <dbReference type="ARBA" id="ARBA00007311"/>
    </source>
</evidence>
<dbReference type="InterPro" id="IPR011249">
    <property type="entry name" value="Metalloenz_LuxS/M16"/>
</dbReference>
<proteinExistence type="inferred from homology"/>
<dbReference type="GO" id="GO:0005506">
    <property type="term" value="F:iron ion binding"/>
    <property type="evidence" value="ECO:0007669"/>
    <property type="project" value="InterPro"/>
</dbReference>
<keyword evidence="11 15" id="KW-0456">Lyase</keyword>
<keyword evidence="8" id="KW-0479">Metal-binding</keyword>
<comment type="similarity">
    <text evidence="3">Belongs to the LuxS family.</text>
</comment>
<keyword evidence="7" id="KW-0673">Quorum sensing</keyword>
<name>A0A1I1AS51_9FIRM</name>
<dbReference type="EMBL" id="FOJY01000033">
    <property type="protein sequence ID" value="SFB39308.1"/>
    <property type="molecule type" value="Genomic_DNA"/>
</dbReference>
<evidence type="ECO:0000256" key="9">
    <source>
        <dbReference type="ARBA" id="ARBA00022929"/>
    </source>
</evidence>
<comment type="cofactor">
    <cofactor evidence="2">
        <name>Fe cation</name>
        <dbReference type="ChEBI" id="CHEBI:24875"/>
    </cofactor>
</comment>
<evidence type="ECO:0000256" key="6">
    <source>
        <dbReference type="ARBA" id="ARBA00015130"/>
    </source>
</evidence>
<accession>A0A1I1AS51</accession>
<dbReference type="SUPFAM" id="SSF63411">
    <property type="entry name" value="LuxS/MPP-like metallohydrolase"/>
    <property type="match status" value="1"/>
</dbReference>
<dbReference type="InterPro" id="IPR003815">
    <property type="entry name" value="S-ribosylhomocysteinase"/>
</dbReference>
<keyword evidence="9" id="KW-0071">Autoinducer synthesis</keyword>
<comment type="catalytic activity">
    <reaction evidence="1">
        <text>S-(5-deoxy-D-ribos-5-yl)-L-homocysteine = (S)-4,5-dihydroxypentane-2,3-dione + L-homocysteine</text>
        <dbReference type="Rhea" id="RHEA:17753"/>
        <dbReference type="ChEBI" id="CHEBI:29484"/>
        <dbReference type="ChEBI" id="CHEBI:58195"/>
        <dbReference type="ChEBI" id="CHEBI:58199"/>
        <dbReference type="EC" id="4.4.1.21"/>
    </reaction>
</comment>
<organism evidence="15 16">
    <name type="scientific">Acetitomaculum ruminis DSM 5522</name>
    <dbReference type="NCBI Taxonomy" id="1120918"/>
    <lineage>
        <taxon>Bacteria</taxon>
        <taxon>Bacillati</taxon>
        <taxon>Bacillota</taxon>
        <taxon>Clostridia</taxon>
        <taxon>Lachnospirales</taxon>
        <taxon>Lachnospiraceae</taxon>
        <taxon>Acetitomaculum</taxon>
    </lineage>
</organism>
<keyword evidence="10" id="KW-0408">Iron</keyword>
<evidence type="ECO:0000256" key="2">
    <source>
        <dbReference type="ARBA" id="ARBA00001962"/>
    </source>
</evidence>
<sequence>MELIPSFSVDHTKIVPGIFVSRQDEINGNIITTYDVRLKRPNREPVMDVAAMHSLEHIIATYLRNEPNWKQDVIYWGPMGCLTGFYLILKGNRKSQEVYDLLLAAFKSVADCDLVPGTTAENCGYYLMHNLGMAKWFAKEFEDYLVANAGKSEIFEYPKTDRLVTDKGQQFFDS</sequence>
<dbReference type="InterPro" id="IPR037005">
    <property type="entry name" value="LuxS_sf"/>
</dbReference>
<dbReference type="Proteomes" id="UP000198838">
    <property type="component" value="Unassembled WGS sequence"/>
</dbReference>
<dbReference type="EC" id="4.4.1.21" evidence="5"/>
<dbReference type="Pfam" id="PF02664">
    <property type="entry name" value="LuxS"/>
    <property type="match status" value="1"/>
</dbReference>
<dbReference type="PANTHER" id="PTHR35799">
    <property type="entry name" value="S-RIBOSYLHOMOCYSTEINE LYASE"/>
    <property type="match status" value="1"/>
</dbReference>
<evidence type="ECO:0000256" key="4">
    <source>
        <dbReference type="ARBA" id="ARBA00011738"/>
    </source>
</evidence>
<dbReference type="AlphaFoldDB" id="A0A1I1AS51"/>
<evidence type="ECO:0000256" key="1">
    <source>
        <dbReference type="ARBA" id="ARBA00000297"/>
    </source>
</evidence>
<keyword evidence="16" id="KW-1185">Reference proteome</keyword>
<evidence type="ECO:0000256" key="12">
    <source>
        <dbReference type="ARBA" id="ARBA00024654"/>
    </source>
</evidence>
<dbReference type="Gene3D" id="3.30.1360.80">
    <property type="entry name" value="S-ribosylhomocysteinase (LuxS)"/>
    <property type="match status" value="1"/>
</dbReference>
<dbReference type="PANTHER" id="PTHR35799:SF1">
    <property type="entry name" value="S-RIBOSYLHOMOCYSTEINE LYASE"/>
    <property type="match status" value="1"/>
</dbReference>
<dbReference type="GO" id="GO:0043768">
    <property type="term" value="F:S-ribosylhomocysteine lyase activity"/>
    <property type="evidence" value="ECO:0007669"/>
    <property type="project" value="UniProtKB-EC"/>
</dbReference>
<evidence type="ECO:0000313" key="15">
    <source>
        <dbReference type="EMBL" id="SFB39308.1"/>
    </source>
</evidence>
<comment type="function">
    <text evidence="12">Involved in the synthesis of autoinducer 2 (AI-2) which is secreted by bacteria and is used to communicate both the cell density and the metabolic potential of the environment. The regulation of gene expression in response to changes in cell density is called quorum sensing. Catalyzes the transformation of S-ribosylhomocysteine (RHC) to homocysteine (HC) and 4,5-dihydroxy-2,3-pentadione (DPD).</text>
</comment>
<dbReference type="RefSeq" id="WP_092874922.1">
    <property type="nucleotide sequence ID" value="NZ_FOJY01000033.1"/>
</dbReference>
<evidence type="ECO:0000256" key="8">
    <source>
        <dbReference type="ARBA" id="ARBA00022723"/>
    </source>
</evidence>
<evidence type="ECO:0000256" key="11">
    <source>
        <dbReference type="ARBA" id="ARBA00023239"/>
    </source>
</evidence>
<comment type="subunit">
    <text evidence="4">Homodimer.</text>
</comment>
<evidence type="ECO:0000256" key="7">
    <source>
        <dbReference type="ARBA" id="ARBA00022654"/>
    </source>
</evidence>
<gene>
    <name evidence="15" type="ORF">SAMN05216249_1335</name>
</gene>
<dbReference type="OrthoDB" id="9788129at2"/>
<protein>
    <recommendedName>
        <fullName evidence="6">S-ribosylhomocysteine lyase</fullName>
        <ecNumber evidence="5">4.4.1.21</ecNumber>
    </recommendedName>
    <alternativeName>
        <fullName evidence="13">AI-2 synthesis protein</fullName>
    </alternativeName>
    <alternativeName>
        <fullName evidence="14">Autoinducer-2 production protein LuxS</fullName>
    </alternativeName>
</protein>
<evidence type="ECO:0000256" key="10">
    <source>
        <dbReference type="ARBA" id="ARBA00023004"/>
    </source>
</evidence>
<reference evidence="15 16" key="1">
    <citation type="submission" date="2016-10" db="EMBL/GenBank/DDBJ databases">
        <authorList>
            <person name="de Groot N.N."/>
        </authorList>
    </citation>
    <scope>NUCLEOTIDE SEQUENCE [LARGE SCALE GENOMIC DNA]</scope>
    <source>
        <strain evidence="15 16">DSM 5522</strain>
    </source>
</reference>
<dbReference type="GO" id="GO:0009372">
    <property type="term" value="P:quorum sensing"/>
    <property type="evidence" value="ECO:0007669"/>
    <property type="project" value="UniProtKB-KW"/>
</dbReference>
<evidence type="ECO:0000256" key="5">
    <source>
        <dbReference type="ARBA" id="ARBA00012240"/>
    </source>
</evidence>
<dbReference type="STRING" id="1120918.SAMN05216249_1335"/>
<evidence type="ECO:0000256" key="14">
    <source>
        <dbReference type="ARBA" id="ARBA00031777"/>
    </source>
</evidence>
<evidence type="ECO:0000313" key="16">
    <source>
        <dbReference type="Proteomes" id="UP000198838"/>
    </source>
</evidence>
<evidence type="ECO:0000256" key="13">
    <source>
        <dbReference type="ARBA" id="ARBA00030600"/>
    </source>
</evidence>